<organism evidence="2 3">
    <name type="scientific">Xanthomonas oryzae pv. oryzicola (strain BLS256)</name>
    <dbReference type="NCBI Taxonomy" id="383407"/>
    <lineage>
        <taxon>Bacteria</taxon>
        <taxon>Pseudomonadati</taxon>
        <taxon>Pseudomonadota</taxon>
        <taxon>Gammaproteobacteria</taxon>
        <taxon>Lysobacterales</taxon>
        <taxon>Lysobacteraceae</taxon>
        <taxon>Xanthomonas</taxon>
    </lineage>
</organism>
<proteinExistence type="predicted"/>
<reference evidence="2 3" key="1">
    <citation type="journal article" date="2011" name="J. Bacteriol.">
        <title>Two new complete genome sequences offer insight into host and tissue specificity of plant pathogenic Xanthomonas spp.</title>
        <authorList>
            <person name="Bogdanove A.J."/>
            <person name="Koebnik R."/>
            <person name="Lu H."/>
            <person name="Furutani A."/>
            <person name="Angiuoli S.V."/>
            <person name="Patil P.B."/>
            <person name="Van Sluys M.A."/>
            <person name="Ryan R.P."/>
            <person name="Meyer D.F."/>
            <person name="Han S.W."/>
            <person name="Aparna G."/>
            <person name="Rajaram M."/>
            <person name="Delcher A.L."/>
            <person name="Phillippy A.M."/>
            <person name="Puiu D."/>
            <person name="Schatz M.C."/>
            <person name="Shumway M."/>
            <person name="Sommer D.D."/>
            <person name="Trapnell C."/>
            <person name="Benahmed F."/>
            <person name="Dimitrov G."/>
            <person name="Madupu R."/>
            <person name="Radune D."/>
            <person name="Sullivan S."/>
            <person name="Jha G."/>
            <person name="Ishihara H."/>
            <person name="Lee S.W."/>
            <person name="Pandey A."/>
            <person name="Sharma V."/>
            <person name="Sriariyanun M."/>
            <person name="Szurek B."/>
            <person name="Vera-Cruz C.M."/>
            <person name="Dorman K.S."/>
            <person name="Ronald P.C."/>
            <person name="Verdier V."/>
            <person name="Dow J.M."/>
            <person name="Sonti R.V."/>
            <person name="Tsuge S."/>
            <person name="Brendel V.P."/>
            <person name="Rabinowicz P.D."/>
            <person name="Leach J.E."/>
            <person name="White F.F."/>
            <person name="Salzberg S.L."/>
        </authorList>
    </citation>
    <scope>NUCLEOTIDE SEQUENCE [LARGE SCALE GENOMIC DNA]</scope>
    <source>
        <strain evidence="2 3">BLS256</strain>
    </source>
</reference>
<dbReference type="HOGENOM" id="CLU_3159396_0_0_6"/>
<sequence>MRARAPLVVTHDTHKMCAAIDAADRSEEALDGVERRKFHPVRQSQRMK</sequence>
<gene>
    <name evidence="2" type="ORF">XOC_3583</name>
</gene>
<feature type="compositionally biased region" description="Basic residues" evidence="1">
    <location>
        <begin position="36"/>
        <end position="48"/>
    </location>
</feature>
<accession>G7TEW8</accession>
<dbReference type="KEGG" id="xor:XOC_3583"/>
<evidence type="ECO:0000256" key="1">
    <source>
        <dbReference type="SAM" id="MobiDB-lite"/>
    </source>
</evidence>
<protein>
    <submittedName>
        <fullName evidence="2">Uncharacterized protein</fullName>
    </submittedName>
</protein>
<feature type="region of interest" description="Disordered" evidence="1">
    <location>
        <begin position="26"/>
        <end position="48"/>
    </location>
</feature>
<dbReference type="AlphaFoldDB" id="G7TEW8"/>
<evidence type="ECO:0000313" key="3">
    <source>
        <dbReference type="Proteomes" id="UP000008851"/>
    </source>
</evidence>
<evidence type="ECO:0000313" key="2">
    <source>
        <dbReference type="EMBL" id="AEQ97675.1"/>
    </source>
</evidence>
<dbReference type="Proteomes" id="UP000008851">
    <property type="component" value="Chromosome"/>
</dbReference>
<dbReference type="EMBL" id="CP003057">
    <property type="protein sequence ID" value="AEQ97675.1"/>
    <property type="molecule type" value="Genomic_DNA"/>
</dbReference>
<feature type="compositionally biased region" description="Basic and acidic residues" evidence="1">
    <location>
        <begin position="26"/>
        <end position="35"/>
    </location>
</feature>
<name>G7TEW8_XANOB</name>